<keyword evidence="3" id="KW-1185">Reference proteome</keyword>
<dbReference type="AlphaFoldDB" id="A0A8C6S2Z8"/>
<proteinExistence type="predicted"/>
<dbReference type="InterPro" id="IPR043502">
    <property type="entry name" value="DNA/RNA_pol_sf"/>
</dbReference>
<reference evidence="2" key="1">
    <citation type="submission" date="2025-08" db="UniProtKB">
        <authorList>
            <consortium name="Ensembl"/>
        </authorList>
    </citation>
    <scope>IDENTIFICATION</scope>
</reference>
<protein>
    <recommendedName>
        <fullName evidence="1">Reverse transcriptase domain-containing protein</fullName>
    </recommendedName>
</protein>
<dbReference type="PANTHER" id="PTHR19446">
    <property type="entry name" value="REVERSE TRANSCRIPTASES"/>
    <property type="match status" value="1"/>
</dbReference>
<dbReference type="InterPro" id="IPR000477">
    <property type="entry name" value="RT_dom"/>
</dbReference>
<evidence type="ECO:0000313" key="3">
    <source>
        <dbReference type="Proteomes" id="UP000694523"/>
    </source>
</evidence>
<accession>A0A8C6S2Z8</accession>
<dbReference type="CDD" id="cd01650">
    <property type="entry name" value="RT_nLTR_like"/>
    <property type="match status" value="1"/>
</dbReference>
<dbReference type="SUPFAM" id="SSF56672">
    <property type="entry name" value="DNA/RNA polymerases"/>
    <property type="match status" value="1"/>
</dbReference>
<dbReference type="Proteomes" id="UP000694523">
    <property type="component" value="Unplaced"/>
</dbReference>
<evidence type="ECO:0000259" key="1">
    <source>
        <dbReference type="PROSITE" id="PS50878"/>
    </source>
</evidence>
<dbReference type="Ensembl" id="ENSNMLT00000000007.1">
    <property type="protein sequence ID" value="ENSNMLP00000000005.1"/>
    <property type="gene ID" value="ENSNMLG00000000006.1"/>
</dbReference>
<feature type="domain" description="Reverse transcriptase" evidence="1">
    <location>
        <begin position="19"/>
        <end position="289"/>
    </location>
</feature>
<sequence>MVRWLGKEARKKLLVLYNRVWTEGKLPGSWKEAVVVPIKKPGKDPSKPSSYRPISLTSNLCKIMERMIVERLSFDLEKRGLLANCQSGFRKARNTCDSIIRLENEVRKAQACKETVLAVFFDIEKAYDMLWKEGLLIKLHRLGVGARGFNWIRDFLCERKIQVRIGSACSSQYTVENGTPQGSVISPLLFIIMINDVFGAVSGSVGRSLFADDGAVWSRGRNVEYLGTKVQGAINGVVEWGLDWGFRFSVEKTKTVFFTRKRVREDLKLRMYGEEVERVSSFKFLGVVFDSRLTWKNHIDRIEEKCKKVVNVMRCLAGRDWGASCSALKRLYQALIKSVFD</sequence>
<dbReference type="PROSITE" id="PS50878">
    <property type="entry name" value="RT_POL"/>
    <property type="match status" value="1"/>
</dbReference>
<evidence type="ECO:0000313" key="2">
    <source>
        <dbReference type="Ensembl" id="ENSNMLP00000000005.1"/>
    </source>
</evidence>
<organism evidence="2 3">
    <name type="scientific">Neogobius melanostomus</name>
    <name type="common">round goby</name>
    <dbReference type="NCBI Taxonomy" id="47308"/>
    <lineage>
        <taxon>Eukaryota</taxon>
        <taxon>Metazoa</taxon>
        <taxon>Chordata</taxon>
        <taxon>Craniata</taxon>
        <taxon>Vertebrata</taxon>
        <taxon>Euteleostomi</taxon>
        <taxon>Actinopterygii</taxon>
        <taxon>Neopterygii</taxon>
        <taxon>Teleostei</taxon>
        <taxon>Neoteleostei</taxon>
        <taxon>Acanthomorphata</taxon>
        <taxon>Gobiaria</taxon>
        <taxon>Gobiiformes</taxon>
        <taxon>Gobioidei</taxon>
        <taxon>Gobiidae</taxon>
        <taxon>Benthophilinae</taxon>
        <taxon>Neogobiini</taxon>
        <taxon>Neogobius</taxon>
    </lineage>
</organism>
<dbReference type="Pfam" id="PF00078">
    <property type="entry name" value="RVT_1"/>
    <property type="match status" value="1"/>
</dbReference>
<name>A0A8C6S2Z8_9GOBI</name>
<reference evidence="2" key="2">
    <citation type="submission" date="2025-09" db="UniProtKB">
        <authorList>
            <consortium name="Ensembl"/>
        </authorList>
    </citation>
    <scope>IDENTIFICATION</scope>
</reference>